<protein>
    <submittedName>
        <fullName evidence="1">Uncharacterized protein</fullName>
    </submittedName>
</protein>
<dbReference type="PANTHER" id="PTHR13076">
    <property type="entry name" value="COILED-COIL AND C2 DOMAIN-CONTAINING PROTEIN 1-LIKE"/>
    <property type="match status" value="1"/>
</dbReference>
<dbReference type="InterPro" id="IPR039725">
    <property type="entry name" value="CC2D1A/B"/>
</dbReference>
<evidence type="ECO:0000313" key="2">
    <source>
        <dbReference type="Proteomes" id="UP000314982"/>
    </source>
</evidence>
<organism evidence="1 2">
    <name type="scientific">Hucho hucho</name>
    <name type="common">huchen</name>
    <dbReference type="NCBI Taxonomy" id="62062"/>
    <lineage>
        <taxon>Eukaryota</taxon>
        <taxon>Metazoa</taxon>
        <taxon>Chordata</taxon>
        <taxon>Craniata</taxon>
        <taxon>Vertebrata</taxon>
        <taxon>Euteleostomi</taxon>
        <taxon>Actinopterygii</taxon>
        <taxon>Neopterygii</taxon>
        <taxon>Teleostei</taxon>
        <taxon>Protacanthopterygii</taxon>
        <taxon>Salmoniformes</taxon>
        <taxon>Salmonidae</taxon>
        <taxon>Salmoninae</taxon>
        <taxon>Hucho</taxon>
    </lineage>
</organism>
<dbReference type="Proteomes" id="UP000314982">
    <property type="component" value="Unassembled WGS sequence"/>
</dbReference>
<proteinExistence type="predicted"/>
<dbReference type="GO" id="GO:0001227">
    <property type="term" value="F:DNA-binding transcription repressor activity, RNA polymerase II-specific"/>
    <property type="evidence" value="ECO:0007669"/>
    <property type="project" value="InterPro"/>
</dbReference>
<keyword evidence="2" id="KW-1185">Reference proteome</keyword>
<dbReference type="AlphaFoldDB" id="A0A4W5MYX8"/>
<reference evidence="1" key="2">
    <citation type="submission" date="2025-08" db="UniProtKB">
        <authorList>
            <consortium name="Ensembl"/>
        </authorList>
    </citation>
    <scope>IDENTIFICATION</scope>
</reference>
<reference evidence="2" key="1">
    <citation type="submission" date="2018-06" db="EMBL/GenBank/DDBJ databases">
        <title>Genome assembly of Danube salmon.</title>
        <authorList>
            <person name="Macqueen D.J."/>
            <person name="Gundappa M.K."/>
        </authorList>
    </citation>
    <scope>NUCLEOTIDE SEQUENCE [LARGE SCALE GENOMIC DNA]</scope>
</reference>
<sequence length="223" mass="25676">RTQTGTSAQRVRHTQSKALKLELNLVTLDEWRCSILSGLSDVRSLCVSCDRGFLRSDKPIGTAHIKLEKLETESEVREIVEVIDGRKPTGGRVEVRVRLREPLSGQDLQTTTERWLVLDQSQVNATERWLVLDQSQVNATERWLVLDQSQVNATERWLVLDQSQVRATERWLVLDQSQVNATERWLVLDQSQVNATERWLVLDQSQAHIICNNCYIWSKEFGP</sequence>
<dbReference type="Ensembl" id="ENSHHUT00000044169.1">
    <property type="protein sequence ID" value="ENSHHUP00000042560.1"/>
    <property type="gene ID" value="ENSHHUG00000026193.1"/>
</dbReference>
<reference evidence="1" key="3">
    <citation type="submission" date="2025-09" db="UniProtKB">
        <authorList>
            <consortium name="Ensembl"/>
        </authorList>
    </citation>
    <scope>IDENTIFICATION</scope>
</reference>
<evidence type="ECO:0000313" key="1">
    <source>
        <dbReference type="Ensembl" id="ENSHHUP00000042560.1"/>
    </source>
</evidence>
<accession>A0A4W5MYX8</accession>
<dbReference type="GeneTree" id="ENSGT00390000009595"/>
<name>A0A4W5MYX8_9TELE</name>
<dbReference type="PANTHER" id="PTHR13076:SF5">
    <property type="entry name" value="COILED-COIL AND C2 DOMAIN-CONTAINING PROTEIN 1B"/>
    <property type="match status" value="1"/>
</dbReference>